<evidence type="ECO:0000256" key="4">
    <source>
        <dbReference type="ARBA" id="ARBA00023128"/>
    </source>
</evidence>
<evidence type="ECO:0000256" key="5">
    <source>
        <dbReference type="ARBA" id="ARBA00023186"/>
    </source>
</evidence>
<dbReference type="PRINTS" id="PR00773">
    <property type="entry name" value="GRPEPROTEIN"/>
</dbReference>
<dbReference type="FunFam" id="3.90.20.20:FF:000011">
    <property type="entry name" value="GrpE protein homolog"/>
    <property type="match status" value="1"/>
</dbReference>
<comment type="caution">
    <text evidence="8">The sequence shown here is derived from an EMBL/GenBank/DDBJ whole genome shotgun (WGS) entry which is preliminary data.</text>
</comment>
<evidence type="ECO:0000256" key="7">
    <source>
        <dbReference type="RuleBase" id="RU004478"/>
    </source>
</evidence>
<sequence>MRSFYRSVGKSLPRSNLMLRSQGYTPATTATTLRFQPMLMRSFADDAKAKAAEEEKAGAAADADLTPEQKQIKELEGKLESKTKDALELRDRLLRSVADFRNLQEVTKKDVQKAKDFALQKFAKDLLESVDNFGHALSAFSEDDVKKSKQIGDLYTGVRMTRDVFLNTLRKHGIEKLDPIGEVFDPNKHEATFELPQPDKEPGTVFHVQQLGYTLNERVIRPAKVGIVKSKDE</sequence>
<evidence type="ECO:0000313" key="9">
    <source>
        <dbReference type="Proteomes" id="UP001377567"/>
    </source>
</evidence>
<dbReference type="GO" id="GO:0000774">
    <property type="term" value="F:adenyl-nucleotide exchange factor activity"/>
    <property type="evidence" value="ECO:0007669"/>
    <property type="project" value="InterPro"/>
</dbReference>
<dbReference type="GO" id="GO:0042803">
    <property type="term" value="F:protein homodimerization activity"/>
    <property type="evidence" value="ECO:0007669"/>
    <property type="project" value="InterPro"/>
</dbReference>
<evidence type="ECO:0000256" key="3">
    <source>
        <dbReference type="ARBA" id="ARBA00022946"/>
    </source>
</evidence>
<dbReference type="Proteomes" id="UP001377567">
    <property type="component" value="Unassembled WGS sequence"/>
</dbReference>
<evidence type="ECO:0000256" key="1">
    <source>
        <dbReference type="ARBA" id="ARBA00004305"/>
    </source>
</evidence>
<evidence type="ECO:0000313" key="8">
    <source>
        <dbReference type="EMBL" id="GMM58640.1"/>
    </source>
</evidence>
<dbReference type="InterPro" id="IPR009012">
    <property type="entry name" value="GrpE_head"/>
</dbReference>
<dbReference type="FunFam" id="2.30.22.10:FF:000002">
    <property type="entry name" value="GrpE protein homolog"/>
    <property type="match status" value="1"/>
</dbReference>
<protein>
    <recommendedName>
        <fullName evidence="6">GrpE protein homolog</fullName>
    </recommendedName>
</protein>
<dbReference type="HAMAP" id="MF_01151">
    <property type="entry name" value="GrpE"/>
    <property type="match status" value="1"/>
</dbReference>
<name>A0AAV5S4M4_MAUHU</name>
<dbReference type="PANTHER" id="PTHR21237:SF23">
    <property type="entry name" value="GRPE PROTEIN HOMOLOG, MITOCHONDRIAL"/>
    <property type="match status" value="1"/>
</dbReference>
<dbReference type="PROSITE" id="PS01071">
    <property type="entry name" value="GRPE"/>
    <property type="match status" value="1"/>
</dbReference>
<dbReference type="SUPFAM" id="SSF58014">
    <property type="entry name" value="Coiled-coil domain of nucleotide exchange factor GrpE"/>
    <property type="match status" value="1"/>
</dbReference>
<dbReference type="GO" id="GO:0006457">
    <property type="term" value="P:protein folding"/>
    <property type="evidence" value="ECO:0007669"/>
    <property type="project" value="InterPro"/>
</dbReference>
<gene>
    <name evidence="8" type="ORF">DAKH74_052570</name>
</gene>
<accession>A0AAV5S4M4</accession>
<dbReference type="InterPro" id="IPR013805">
    <property type="entry name" value="GrpE_CC"/>
</dbReference>
<dbReference type="AlphaFoldDB" id="A0AAV5S4M4"/>
<dbReference type="GO" id="GO:0001405">
    <property type="term" value="C:PAM complex, Tim23 associated import motor"/>
    <property type="evidence" value="ECO:0007669"/>
    <property type="project" value="TreeGrafter"/>
</dbReference>
<dbReference type="PANTHER" id="PTHR21237">
    <property type="entry name" value="GRPE PROTEIN"/>
    <property type="match status" value="1"/>
</dbReference>
<dbReference type="GO" id="GO:0051087">
    <property type="term" value="F:protein-folding chaperone binding"/>
    <property type="evidence" value="ECO:0007669"/>
    <property type="project" value="InterPro"/>
</dbReference>
<organism evidence="8 9">
    <name type="scientific">Maudiozyma humilis</name>
    <name type="common">Sour dough yeast</name>
    <name type="synonym">Kazachstania humilis</name>
    <dbReference type="NCBI Taxonomy" id="51915"/>
    <lineage>
        <taxon>Eukaryota</taxon>
        <taxon>Fungi</taxon>
        <taxon>Dikarya</taxon>
        <taxon>Ascomycota</taxon>
        <taxon>Saccharomycotina</taxon>
        <taxon>Saccharomycetes</taxon>
        <taxon>Saccharomycetales</taxon>
        <taxon>Saccharomycetaceae</taxon>
        <taxon>Maudiozyma</taxon>
    </lineage>
</organism>
<keyword evidence="3" id="KW-0809">Transit peptide</keyword>
<dbReference type="Gene3D" id="3.90.20.20">
    <property type="match status" value="1"/>
</dbReference>
<dbReference type="Gene3D" id="2.30.22.10">
    <property type="entry name" value="Head domain of nucleotide exchange factor GrpE"/>
    <property type="match status" value="1"/>
</dbReference>
<comment type="function">
    <text evidence="6">Essential component of the PAM complex, a complex required for the translocation of transit peptide-containing proteins from the inner membrane into the mitochondrial matrix in an ATP-dependent manner.</text>
</comment>
<dbReference type="Pfam" id="PF01025">
    <property type="entry name" value="GrpE"/>
    <property type="match status" value="1"/>
</dbReference>
<dbReference type="CDD" id="cd00446">
    <property type="entry name" value="GrpE"/>
    <property type="match status" value="1"/>
</dbReference>
<proteinExistence type="inferred from homology"/>
<reference evidence="8 9" key="1">
    <citation type="journal article" date="2023" name="Elife">
        <title>Identification of key yeast species and microbe-microbe interactions impacting larval growth of Drosophila in the wild.</title>
        <authorList>
            <person name="Mure A."/>
            <person name="Sugiura Y."/>
            <person name="Maeda R."/>
            <person name="Honda K."/>
            <person name="Sakurai N."/>
            <person name="Takahashi Y."/>
            <person name="Watada M."/>
            <person name="Katoh T."/>
            <person name="Gotoh A."/>
            <person name="Gotoh Y."/>
            <person name="Taniguchi I."/>
            <person name="Nakamura K."/>
            <person name="Hayashi T."/>
            <person name="Katayama T."/>
            <person name="Uemura T."/>
            <person name="Hattori Y."/>
        </authorList>
    </citation>
    <scope>NUCLEOTIDE SEQUENCE [LARGE SCALE GENOMIC DNA]</scope>
    <source>
        <strain evidence="8 9">KH-74</strain>
    </source>
</reference>
<dbReference type="EMBL" id="BTGD01000025">
    <property type="protein sequence ID" value="GMM58640.1"/>
    <property type="molecule type" value="Genomic_DNA"/>
</dbReference>
<keyword evidence="5 6" id="KW-0143">Chaperone</keyword>
<dbReference type="InterPro" id="IPR000740">
    <property type="entry name" value="GrpE"/>
</dbReference>
<keyword evidence="9" id="KW-1185">Reference proteome</keyword>
<comment type="subcellular location">
    <subcellularLocation>
        <location evidence="1 6">Mitochondrion matrix</location>
    </subcellularLocation>
</comment>
<keyword evidence="4 6" id="KW-0496">Mitochondrion</keyword>
<evidence type="ECO:0000256" key="2">
    <source>
        <dbReference type="ARBA" id="ARBA00009054"/>
    </source>
</evidence>
<dbReference type="GO" id="GO:0030150">
    <property type="term" value="P:protein import into mitochondrial matrix"/>
    <property type="evidence" value="ECO:0007669"/>
    <property type="project" value="TreeGrafter"/>
</dbReference>
<evidence type="ECO:0000256" key="6">
    <source>
        <dbReference type="RuleBase" id="RU000640"/>
    </source>
</evidence>
<dbReference type="SUPFAM" id="SSF51064">
    <property type="entry name" value="Head domain of nucleotide exchange factor GrpE"/>
    <property type="match status" value="1"/>
</dbReference>
<comment type="similarity">
    <text evidence="2 7">Belongs to the GrpE family.</text>
</comment>
<dbReference type="GO" id="GO:0051082">
    <property type="term" value="F:unfolded protein binding"/>
    <property type="evidence" value="ECO:0007669"/>
    <property type="project" value="TreeGrafter"/>
</dbReference>